<reference evidence="2 3" key="1">
    <citation type="journal article" date="2023" name="Life. Sci Alliance">
        <title>Evolutionary insights into 3D genome organization and epigenetic landscape of Vigna mungo.</title>
        <authorList>
            <person name="Junaid A."/>
            <person name="Singh B."/>
            <person name="Bhatia S."/>
        </authorList>
    </citation>
    <scope>NUCLEOTIDE SEQUENCE [LARGE SCALE GENOMIC DNA]</scope>
    <source>
        <strain evidence="2">Urdbean</strain>
    </source>
</reference>
<keyword evidence="1" id="KW-0472">Membrane</keyword>
<evidence type="ECO:0000313" key="3">
    <source>
        <dbReference type="Proteomes" id="UP001374535"/>
    </source>
</evidence>
<name>A0AAQ3MQN3_VIGMU</name>
<sequence>MDELKPEAGNEVEMVVVVVEGGVGIDQVLNVLKLGELTRDSYGSLVCKAVLFLRLLQKLNKKWMLQVIHRHRYFLLLFAFTTHLNFHAPFSYLFSHHFLTTLVRFFQAYAQHFSDIYVKFCRGIR</sequence>
<feature type="transmembrane region" description="Helical" evidence="1">
    <location>
        <begin position="73"/>
        <end position="94"/>
    </location>
</feature>
<protein>
    <submittedName>
        <fullName evidence="2">Uncharacterized protein</fullName>
    </submittedName>
</protein>
<keyword evidence="1" id="KW-0812">Transmembrane</keyword>
<evidence type="ECO:0000313" key="2">
    <source>
        <dbReference type="EMBL" id="WVY95258.1"/>
    </source>
</evidence>
<dbReference type="Proteomes" id="UP001374535">
    <property type="component" value="Chromosome 10"/>
</dbReference>
<keyword evidence="3" id="KW-1185">Reference proteome</keyword>
<gene>
    <name evidence="2" type="ORF">V8G54_034346</name>
</gene>
<evidence type="ECO:0000256" key="1">
    <source>
        <dbReference type="SAM" id="Phobius"/>
    </source>
</evidence>
<dbReference type="EMBL" id="CP144691">
    <property type="protein sequence ID" value="WVY95258.1"/>
    <property type="molecule type" value="Genomic_DNA"/>
</dbReference>
<proteinExistence type="predicted"/>
<accession>A0AAQ3MQN3</accession>
<keyword evidence="1" id="KW-1133">Transmembrane helix</keyword>
<dbReference type="AlphaFoldDB" id="A0AAQ3MQN3"/>
<organism evidence="2 3">
    <name type="scientific">Vigna mungo</name>
    <name type="common">Black gram</name>
    <name type="synonym">Phaseolus mungo</name>
    <dbReference type="NCBI Taxonomy" id="3915"/>
    <lineage>
        <taxon>Eukaryota</taxon>
        <taxon>Viridiplantae</taxon>
        <taxon>Streptophyta</taxon>
        <taxon>Embryophyta</taxon>
        <taxon>Tracheophyta</taxon>
        <taxon>Spermatophyta</taxon>
        <taxon>Magnoliopsida</taxon>
        <taxon>eudicotyledons</taxon>
        <taxon>Gunneridae</taxon>
        <taxon>Pentapetalae</taxon>
        <taxon>rosids</taxon>
        <taxon>fabids</taxon>
        <taxon>Fabales</taxon>
        <taxon>Fabaceae</taxon>
        <taxon>Papilionoideae</taxon>
        <taxon>50 kb inversion clade</taxon>
        <taxon>NPAAA clade</taxon>
        <taxon>indigoferoid/millettioid clade</taxon>
        <taxon>Phaseoleae</taxon>
        <taxon>Vigna</taxon>
    </lineage>
</organism>